<dbReference type="OrthoDB" id="9798965at2"/>
<reference evidence="6 7" key="1">
    <citation type="submission" date="2019-11" db="EMBL/GenBank/DDBJ databases">
        <authorList>
            <person name="Khan S.A."/>
            <person name="Jeon C.O."/>
            <person name="Chun B.H."/>
        </authorList>
    </citation>
    <scope>NUCLEOTIDE SEQUENCE [LARGE SCALE GENOMIC DNA]</scope>
    <source>
        <strain evidence="6 7">IMCC 1097</strain>
    </source>
</reference>
<dbReference type="PROSITE" id="PS51350">
    <property type="entry name" value="PTS_HPR_DOM"/>
    <property type="match status" value="1"/>
</dbReference>
<dbReference type="KEGG" id="llp:GH975_10565"/>
<dbReference type="InterPro" id="IPR050399">
    <property type="entry name" value="HPr"/>
</dbReference>
<dbReference type="AlphaFoldDB" id="A0A5Q2QIV6"/>
<dbReference type="PANTHER" id="PTHR33705:SF2">
    <property type="entry name" value="PHOSPHOCARRIER PROTEIN NPR"/>
    <property type="match status" value="1"/>
</dbReference>
<evidence type="ECO:0000313" key="6">
    <source>
        <dbReference type="EMBL" id="QGG80985.1"/>
    </source>
</evidence>
<dbReference type="InterPro" id="IPR035895">
    <property type="entry name" value="HPr-like_sf"/>
</dbReference>
<sequence>MIERTVRLVNPKGLHARASHKLAECAQGFTCDTQLFFEGHQANAKQIMSVMLLAAPVGSALTLRCHGTDATACLDALCALIANGLGELGERAEH</sequence>
<dbReference type="InterPro" id="IPR000032">
    <property type="entry name" value="HPr-like"/>
</dbReference>
<gene>
    <name evidence="6" type="ORF">GH975_10565</name>
</gene>
<dbReference type="Gene3D" id="3.30.1340.10">
    <property type="entry name" value="HPr-like"/>
    <property type="match status" value="1"/>
</dbReference>
<dbReference type="Pfam" id="PF00381">
    <property type="entry name" value="PTS-HPr"/>
    <property type="match status" value="1"/>
</dbReference>
<proteinExistence type="inferred from homology"/>
<evidence type="ECO:0000256" key="2">
    <source>
        <dbReference type="ARBA" id="ARBA00010736"/>
    </source>
</evidence>
<accession>A0A5Q2QIV6</accession>
<evidence type="ECO:0000256" key="3">
    <source>
        <dbReference type="ARBA" id="ARBA00022490"/>
    </source>
</evidence>
<protein>
    <submittedName>
        <fullName evidence="6">HPr family phosphocarrier protein</fullName>
    </submittedName>
</protein>
<dbReference type="GO" id="GO:0005737">
    <property type="term" value="C:cytoplasm"/>
    <property type="evidence" value="ECO:0007669"/>
    <property type="project" value="UniProtKB-SubCell"/>
</dbReference>
<dbReference type="NCBIfam" id="TIGR01003">
    <property type="entry name" value="PTS_HPr_family"/>
    <property type="match status" value="1"/>
</dbReference>
<dbReference type="PANTHER" id="PTHR33705">
    <property type="entry name" value="PHOSPHOCARRIER PROTEIN HPR"/>
    <property type="match status" value="1"/>
</dbReference>
<keyword evidence="4" id="KW-0598">Phosphotransferase system</keyword>
<evidence type="ECO:0000256" key="4">
    <source>
        <dbReference type="ARBA" id="ARBA00022683"/>
    </source>
</evidence>
<dbReference type="GO" id="GO:0009401">
    <property type="term" value="P:phosphoenolpyruvate-dependent sugar phosphotransferase system"/>
    <property type="evidence" value="ECO:0007669"/>
    <property type="project" value="UniProtKB-KW"/>
</dbReference>
<dbReference type="PRINTS" id="PR00107">
    <property type="entry name" value="PHOSPHOCPHPR"/>
</dbReference>
<evidence type="ECO:0000313" key="7">
    <source>
        <dbReference type="Proteomes" id="UP000388235"/>
    </source>
</evidence>
<organism evidence="6 7">
    <name type="scientific">Litorivicinus lipolyticus</name>
    <dbReference type="NCBI Taxonomy" id="418701"/>
    <lineage>
        <taxon>Bacteria</taxon>
        <taxon>Pseudomonadati</taxon>
        <taxon>Pseudomonadota</taxon>
        <taxon>Gammaproteobacteria</taxon>
        <taxon>Oceanospirillales</taxon>
        <taxon>Litorivicinaceae</taxon>
        <taxon>Litorivicinus</taxon>
    </lineage>
</organism>
<keyword evidence="3" id="KW-0963">Cytoplasm</keyword>
<evidence type="ECO:0000259" key="5">
    <source>
        <dbReference type="PROSITE" id="PS51350"/>
    </source>
</evidence>
<comment type="subcellular location">
    <subcellularLocation>
        <location evidence="1">Cytoplasm</location>
    </subcellularLocation>
</comment>
<comment type="similarity">
    <text evidence="2">Belongs to the HPr family.</text>
</comment>
<dbReference type="RefSeq" id="WP_153714488.1">
    <property type="nucleotide sequence ID" value="NZ_CP045871.1"/>
</dbReference>
<dbReference type="EMBL" id="CP045871">
    <property type="protein sequence ID" value="QGG80985.1"/>
    <property type="molecule type" value="Genomic_DNA"/>
</dbReference>
<dbReference type="CDD" id="cd00367">
    <property type="entry name" value="PTS-HPr_like"/>
    <property type="match status" value="1"/>
</dbReference>
<evidence type="ECO:0000256" key="1">
    <source>
        <dbReference type="ARBA" id="ARBA00004496"/>
    </source>
</evidence>
<dbReference type="Proteomes" id="UP000388235">
    <property type="component" value="Chromosome"/>
</dbReference>
<name>A0A5Q2QIV6_9GAMM</name>
<dbReference type="SUPFAM" id="SSF55594">
    <property type="entry name" value="HPr-like"/>
    <property type="match status" value="1"/>
</dbReference>
<keyword evidence="7" id="KW-1185">Reference proteome</keyword>
<feature type="domain" description="HPr" evidence="5">
    <location>
        <begin position="1"/>
        <end position="88"/>
    </location>
</feature>